<dbReference type="GeneID" id="18925657"/>
<dbReference type="AlphaFoldDB" id="F4RCM5"/>
<sequence>MIILDKAKLKHKRHNHQRSWSSSNSYHRNVFIDHEGIEHDPEHCHFPLTTPAYHRRWRSDHSDSDSDSSITESLRTPPPLNLWSQPHSIPNTIPEKPPPPSSPITIKGFRRGFESLKLEFRIGLLRTRKKVQKVWKSL</sequence>
<evidence type="ECO:0000256" key="1">
    <source>
        <dbReference type="SAM" id="MobiDB-lite"/>
    </source>
</evidence>
<dbReference type="VEuPathDB" id="FungiDB:MELLADRAFT_115657"/>
<reference evidence="3" key="1">
    <citation type="journal article" date="2011" name="Proc. Natl. Acad. Sci. U.S.A.">
        <title>Obligate biotrophy features unraveled by the genomic analysis of rust fungi.</title>
        <authorList>
            <person name="Duplessis S."/>
            <person name="Cuomo C.A."/>
            <person name="Lin Y.-C."/>
            <person name="Aerts A."/>
            <person name="Tisserant E."/>
            <person name="Veneault-Fourrey C."/>
            <person name="Joly D.L."/>
            <person name="Hacquard S."/>
            <person name="Amselem J."/>
            <person name="Cantarel B.L."/>
            <person name="Chiu R."/>
            <person name="Coutinho P.M."/>
            <person name="Feau N."/>
            <person name="Field M."/>
            <person name="Frey P."/>
            <person name="Gelhaye E."/>
            <person name="Goldberg J."/>
            <person name="Grabherr M.G."/>
            <person name="Kodira C.D."/>
            <person name="Kohler A."/>
            <person name="Kuees U."/>
            <person name="Lindquist E.A."/>
            <person name="Lucas S.M."/>
            <person name="Mago R."/>
            <person name="Mauceli E."/>
            <person name="Morin E."/>
            <person name="Murat C."/>
            <person name="Pangilinan J.L."/>
            <person name="Park R."/>
            <person name="Pearson M."/>
            <person name="Quesneville H."/>
            <person name="Rouhier N."/>
            <person name="Sakthikumar S."/>
            <person name="Salamov A.A."/>
            <person name="Schmutz J."/>
            <person name="Selles B."/>
            <person name="Shapiro H."/>
            <person name="Tanguay P."/>
            <person name="Tuskan G.A."/>
            <person name="Henrissat B."/>
            <person name="Van de Peer Y."/>
            <person name="Rouze P."/>
            <person name="Ellis J.G."/>
            <person name="Dodds P.N."/>
            <person name="Schein J.E."/>
            <person name="Zhong S."/>
            <person name="Hamelin R.C."/>
            <person name="Grigoriev I.V."/>
            <person name="Szabo L.J."/>
            <person name="Martin F."/>
        </authorList>
    </citation>
    <scope>NUCLEOTIDE SEQUENCE [LARGE SCALE GENOMIC DNA]</scope>
    <source>
        <strain evidence="3">98AG31 / pathotype 3-4-7</strain>
    </source>
</reference>
<accession>F4RCM5</accession>
<evidence type="ECO:0000313" key="2">
    <source>
        <dbReference type="EMBL" id="EGG09762.1"/>
    </source>
</evidence>
<feature type="region of interest" description="Disordered" evidence="1">
    <location>
        <begin position="57"/>
        <end position="106"/>
    </location>
</feature>
<dbReference type="HOGENOM" id="CLU_1855706_0_0_1"/>
<protein>
    <submittedName>
        <fullName evidence="2">Uncharacterized protein</fullName>
    </submittedName>
</protein>
<organism evidence="3">
    <name type="scientific">Melampsora larici-populina (strain 98AG31 / pathotype 3-4-7)</name>
    <name type="common">Poplar leaf rust fungus</name>
    <dbReference type="NCBI Taxonomy" id="747676"/>
    <lineage>
        <taxon>Eukaryota</taxon>
        <taxon>Fungi</taxon>
        <taxon>Dikarya</taxon>
        <taxon>Basidiomycota</taxon>
        <taxon>Pucciniomycotina</taxon>
        <taxon>Pucciniomycetes</taxon>
        <taxon>Pucciniales</taxon>
        <taxon>Melampsoraceae</taxon>
        <taxon>Melampsora</taxon>
    </lineage>
</organism>
<keyword evidence="3" id="KW-1185">Reference proteome</keyword>
<name>F4RCM5_MELLP</name>
<dbReference type="RefSeq" id="XP_007406816.1">
    <property type="nucleotide sequence ID" value="XM_007406754.1"/>
</dbReference>
<dbReference type="EMBL" id="GL883096">
    <property type="protein sequence ID" value="EGG09762.1"/>
    <property type="molecule type" value="Genomic_DNA"/>
</dbReference>
<dbReference type="OrthoDB" id="10325186at2759"/>
<dbReference type="Proteomes" id="UP000001072">
    <property type="component" value="Unassembled WGS sequence"/>
</dbReference>
<gene>
    <name evidence="2" type="ORF">MELLADRAFT_115657</name>
</gene>
<proteinExistence type="predicted"/>
<dbReference type="KEGG" id="mlr:MELLADRAFT_115657"/>
<evidence type="ECO:0000313" key="3">
    <source>
        <dbReference type="Proteomes" id="UP000001072"/>
    </source>
</evidence>
<dbReference type="InParanoid" id="F4RCM5"/>